<dbReference type="InterPro" id="IPR011712">
    <property type="entry name" value="Sig_transdc_His_kin_sub3_dim/P"/>
</dbReference>
<dbReference type="InterPro" id="IPR050482">
    <property type="entry name" value="Sensor_HK_TwoCompSys"/>
</dbReference>
<dbReference type="AlphaFoldDB" id="A0A1I2TT99"/>
<dbReference type="GO" id="GO:0005524">
    <property type="term" value="F:ATP binding"/>
    <property type="evidence" value="ECO:0007669"/>
    <property type="project" value="UniProtKB-KW"/>
</dbReference>
<evidence type="ECO:0000256" key="1">
    <source>
        <dbReference type="ARBA" id="ARBA00000085"/>
    </source>
</evidence>
<dbReference type="PANTHER" id="PTHR24421">
    <property type="entry name" value="NITRATE/NITRITE SENSOR PROTEIN NARX-RELATED"/>
    <property type="match status" value="1"/>
</dbReference>
<dbReference type="SUPFAM" id="SSF55874">
    <property type="entry name" value="ATPase domain of HSP90 chaperone/DNA topoisomerase II/histidine kinase"/>
    <property type="match status" value="1"/>
</dbReference>
<evidence type="ECO:0000256" key="2">
    <source>
        <dbReference type="ARBA" id="ARBA00012438"/>
    </source>
</evidence>
<comment type="catalytic activity">
    <reaction evidence="1">
        <text>ATP + protein L-histidine = ADP + protein N-phospho-L-histidine.</text>
        <dbReference type="EC" id="2.7.13.3"/>
    </reaction>
</comment>
<dbReference type="RefSeq" id="WP_177184769.1">
    <property type="nucleotide sequence ID" value="NZ_FOOY01000017.1"/>
</dbReference>
<evidence type="ECO:0000256" key="5">
    <source>
        <dbReference type="ARBA" id="ARBA00022741"/>
    </source>
</evidence>
<keyword evidence="9" id="KW-0812">Transmembrane</keyword>
<dbReference type="GO" id="GO:0046983">
    <property type="term" value="F:protein dimerization activity"/>
    <property type="evidence" value="ECO:0007669"/>
    <property type="project" value="InterPro"/>
</dbReference>
<evidence type="ECO:0000256" key="8">
    <source>
        <dbReference type="ARBA" id="ARBA00023012"/>
    </source>
</evidence>
<evidence type="ECO:0000256" key="3">
    <source>
        <dbReference type="ARBA" id="ARBA00022553"/>
    </source>
</evidence>
<protein>
    <recommendedName>
        <fullName evidence="2">histidine kinase</fullName>
        <ecNumber evidence="2">2.7.13.3</ecNumber>
    </recommendedName>
</protein>
<dbReference type="EMBL" id="FOOY01000017">
    <property type="protein sequence ID" value="SFG68142.1"/>
    <property type="molecule type" value="Genomic_DNA"/>
</dbReference>
<dbReference type="GO" id="GO:0016020">
    <property type="term" value="C:membrane"/>
    <property type="evidence" value="ECO:0007669"/>
    <property type="project" value="InterPro"/>
</dbReference>
<accession>A0A1I2TT99</accession>
<dbReference type="Proteomes" id="UP000198752">
    <property type="component" value="Unassembled WGS sequence"/>
</dbReference>
<keyword evidence="5" id="KW-0547">Nucleotide-binding</keyword>
<keyword evidence="3" id="KW-0597">Phosphoprotein</keyword>
<keyword evidence="9" id="KW-0472">Membrane</keyword>
<keyword evidence="6 11" id="KW-0418">Kinase</keyword>
<feature type="transmembrane region" description="Helical" evidence="9">
    <location>
        <begin position="28"/>
        <end position="44"/>
    </location>
</feature>
<evidence type="ECO:0000256" key="6">
    <source>
        <dbReference type="ARBA" id="ARBA00022777"/>
    </source>
</evidence>
<keyword evidence="4" id="KW-0808">Transferase</keyword>
<feature type="domain" description="Signal transduction histidine kinase subgroup 3 dimerisation and phosphoacceptor" evidence="10">
    <location>
        <begin position="169"/>
        <end position="231"/>
    </location>
</feature>
<evidence type="ECO:0000313" key="11">
    <source>
        <dbReference type="EMBL" id="SFG68142.1"/>
    </source>
</evidence>
<sequence>MNLIIDKLILLACCLAIYLTGRTFTHDIAPVLLAIIFTCLLSYVEKQRSRVTLTMAFTFCSLIMPWTCVFLPLICYDSLFSKKPWVCLLSLVPLSLFWPHAIMTVNVVICVLFLLSASLKHRTMAYERMKNNYYGLRDTTKEMSLRLKQQNQDLLKKQDNEVTVATLGERNRIAREIHDNVGHLLSRALLQIGALLTVNRNDQTKEALSTLKDTLSEAMSSIRSSVHDLHDESIDLRTQVTDLAHKFTFCPVSLDYSVQNKPGSKLNYALISIAKEALSNIVRHSDATHAEMTLREHPAFYQLIISDNGSVRSNQPNRGIGLKNINDRVESFHGLLNIETRKGFQLFISIPKEGNRS</sequence>
<dbReference type="STRING" id="269670.SAMN02982927_02433"/>
<gene>
    <name evidence="11" type="ORF">SAMN02982927_02433</name>
</gene>
<feature type="transmembrane region" description="Helical" evidence="9">
    <location>
        <begin position="56"/>
        <end position="76"/>
    </location>
</feature>
<dbReference type="GO" id="GO:0000155">
    <property type="term" value="F:phosphorelay sensor kinase activity"/>
    <property type="evidence" value="ECO:0007669"/>
    <property type="project" value="InterPro"/>
</dbReference>
<dbReference type="InterPro" id="IPR036890">
    <property type="entry name" value="HATPase_C_sf"/>
</dbReference>
<name>A0A1I2TT99_9BACL</name>
<evidence type="ECO:0000256" key="4">
    <source>
        <dbReference type="ARBA" id="ARBA00022679"/>
    </source>
</evidence>
<dbReference type="CDD" id="cd16917">
    <property type="entry name" value="HATPase_UhpB-NarQ-NarX-like"/>
    <property type="match status" value="1"/>
</dbReference>
<proteinExistence type="predicted"/>
<evidence type="ECO:0000259" key="10">
    <source>
        <dbReference type="Pfam" id="PF07730"/>
    </source>
</evidence>
<evidence type="ECO:0000256" key="9">
    <source>
        <dbReference type="SAM" id="Phobius"/>
    </source>
</evidence>
<dbReference type="Gene3D" id="3.30.565.10">
    <property type="entry name" value="Histidine kinase-like ATPase, C-terminal domain"/>
    <property type="match status" value="1"/>
</dbReference>
<dbReference type="Gene3D" id="1.20.5.1930">
    <property type="match status" value="1"/>
</dbReference>
<keyword evidence="7" id="KW-0067">ATP-binding</keyword>
<dbReference type="Pfam" id="PF07730">
    <property type="entry name" value="HisKA_3"/>
    <property type="match status" value="1"/>
</dbReference>
<organism evidence="11 12">
    <name type="scientific">Sporolactobacillus nakayamae</name>
    <dbReference type="NCBI Taxonomy" id="269670"/>
    <lineage>
        <taxon>Bacteria</taxon>
        <taxon>Bacillati</taxon>
        <taxon>Bacillota</taxon>
        <taxon>Bacilli</taxon>
        <taxon>Bacillales</taxon>
        <taxon>Sporolactobacillaceae</taxon>
        <taxon>Sporolactobacillus</taxon>
    </lineage>
</organism>
<reference evidence="12" key="1">
    <citation type="submission" date="2016-10" db="EMBL/GenBank/DDBJ databases">
        <authorList>
            <person name="Varghese N."/>
            <person name="Submissions S."/>
        </authorList>
    </citation>
    <scope>NUCLEOTIDE SEQUENCE [LARGE SCALE GENOMIC DNA]</scope>
    <source>
        <strain evidence="12">ATCC 700379</strain>
    </source>
</reference>
<dbReference type="PANTHER" id="PTHR24421:SF10">
    <property type="entry name" value="NITRATE_NITRITE SENSOR PROTEIN NARQ"/>
    <property type="match status" value="1"/>
</dbReference>
<dbReference type="EC" id="2.7.13.3" evidence="2"/>
<keyword evidence="12" id="KW-1185">Reference proteome</keyword>
<keyword evidence="9" id="KW-1133">Transmembrane helix</keyword>
<feature type="transmembrane region" description="Helical" evidence="9">
    <location>
        <begin position="96"/>
        <end position="119"/>
    </location>
</feature>
<evidence type="ECO:0000313" key="12">
    <source>
        <dbReference type="Proteomes" id="UP000198752"/>
    </source>
</evidence>
<keyword evidence="8" id="KW-0902">Two-component regulatory system</keyword>
<evidence type="ECO:0000256" key="7">
    <source>
        <dbReference type="ARBA" id="ARBA00022840"/>
    </source>
</evidence>